<dbReference type="EMBL" id="JANPWB010000009">
    <property type="protein sequence ID" value="KAJ1148289.1"/>
    <property type="molecule type" value="Genomic_DNA"/>
</dbReference>
<comment type="caution">
    <text evidence="1">The sequence shown here is derived from an EMBL/GenBank/DDBJ whole genome shotgun (WGS) entry which is preliminary data.</text>
</comment>
<proteinExistence type="predicted"/>
<protein>
    <submittedName>
        <fullName evidence="1">Uncharacterized protein</fullName>
    </submittedName>
</protein>
<sequence>HKLDLRASERFAEFAQTAFTRNTLWRHNHFLLVCRQRGFQQTEIFSTWKSVSSRLVICMEVPGFFFLKKLHENCRARLLFIVIFLCESGPKYPVLVLH</sequence>
<keyword evidence="2" id="KW-1185">Reference proteome</keyword>
<organism evidence="1 2">
    <name type="scientific">Pleurodeles waltl</name>
    <name type="common">Iberian ribbed newt</name>
    <dbReference type="NCBI Taxonomy" id="8319"/>
    <lineage>
        <taxon>Eukaryota</taxon>
        <taxon>Metazoa</taxon>
        <taxon>Chordata</taxon>
        <taxon>Craniata</taxon>
        <taxon>Vertebrata</taxon>
        <taxon>Euteleostomi</taxon>
        <taxon>Amphibia</taxon>
        <taxon>Batrachia</taxon>
        <taxon>Caudata</taxon>
        <taxon>Salamandroidea</taxon>
        <taxon>Salamandridae</taxon>
        <taxon>Pleurodelinae</taxon>
        <taxon>Pleurodeles</taxon>
    </lineage>
</organism>
<name>A0AAV7R659_PLEWA</name>
<dbReference type="Proteomes" id="UP001066276">
    <property type="component" value="Chromosome 5"/>
</dbReference>
<evidence type="ECO:0000313" key="2">
    <source>
        <dbReference type="Proteomes" id="UP001066276"/>
    </source>
</evidence>
<accession>A0AAV7R659</accession>
<evidence type="ECO:0000313" key="1">
    <source>
        <dbReference type="EMBL" id="KAJ1148289.1"/>
    </source>
</evidence>
<gene>
    <name evidence="1" type="ORF">NDU88_001126</name>
</gene>
<feature type="non-terminal residue" evidence="1">
    <location>
        <position position="98"/>
    </location>
</feature>
<feature type="non-terminal residue" evidence="1">
    <location>
        <position position="1"/>
    </location>
</feature>
<dbReference type="AlphaFoldDB" id="A0AAV7R659"/>
<reference evidence="1" key="1">
    <citation type="journal article" date="2022" name="bioRxiv">
        <title>Sequencing and chromosome-scale assembly of the giantPleurodeles waltlgenome.</title>
        <authorList>
            <person name="Brown T."/>
            <person name="Elewa A."/>
            <person name="Iarovenko S."/>
            <person name="Subramanian E."/>
            <person name="Araus A.J."/>
            <person name="Petzold A."/>
            <person name="Susuki M."/>
            <person name="Suzuki K.-i.T."/>
            <person name="Hayashi T."/>
            <person name="Toyoda A."/>
            <person name="Oliveira C."/>
            <person name="Osipova E."/>
            <person name="Leigh N.D."/>
            <person name="Simon A."/>
            <person name="Yun M.H."/>
        </authorList>
    </citation>
    <scope>NUCLEOTIDE SEQUENCE</scope>
    <source>
        <strain evidence="1">20211129_DDA</strain>
        <tissue evidence="1">Liver</tissue>
    </source>
</reference>